<dbReference type="InterPro" id="IPR006626">
    <property type="entry name" value="PbH1"/>
</dbReference>
<proteinExistence type="predicted"/>
<dbReference type="Proteomes" id="UP000309340">
    <property type="component" value="Unassembled WGS sequence"/>
</dbReference>
<organism evidence="3 4">
    <name type="scientific">Friedmanniomyces simplex</name>
    <dbReference type="NCBI Taxonomy" id="329884"/>
    <lineage>
        <taxon>Eukaryota</taxon>
        <taxon>Fungi</taxon>
        <taxon>Dikarya</taxon>
        <taxon>Ascomycota</taxon>
        <taxon>Pezizomycotina</taxon>
        <taxon>Dothideomycetes</taxon>
        <taxon>Dothideomycetidae</taxon>
        <taxon>Mycosphaerellales</taxon>
        <taxon>Teratosphaeriaceae</taxon>
        <taxon>Friedmanniomyces</taxon>
    </lineage>
</organism>
<gene>
    <name evidence="3" type="ORF">B0A55_08864</name>
</gene>
<name>A0A4U0WUM2_9PEZI</name>
<dbReference type="InterPro" id="IPR011050">
    <property type="entry name" value="Pectin_lyase_fold/virulence"/>
</dbReference>
<evidence type="ECO:0000313" key="4">
    <source>
        <dbReference type="Proteomes" id="UP000309340"/>
    </source>
</evidence>
<feature type="domain" description="Periplasmic copper-binding protein NosD beta helix" evidence="2">
    <location>
        <begin position="141"/>
        <end position="264"/>
    </location>
</feature>
<dbReference type="SMART" id="SM00710">
    <property type="entry name" value="PbH1"/>
    <property type="match status" value="7"/>
</dbReference>
<feature type="chain" id="PRO_5020637001" description="Periplasmic copper-binding protein NosD beta helix domain-containing protein" evidence="1">
    <location>
        <begin position="20"/>
        <end position="382"/>
    </location>
</feature>
<accession>A0A4U0WUM2</accession>
<sequence length="382" mass="39727">MKPTSTLFAALSLLSFITATPIGETVARHEDGGHSVYVRAGQSIQAAIDKALEGTEIVVEAGTYPEHLTVQKDGLTITGRPDARLVPPGNFTDNLCTGLAGNEISGLHPLQAGICIHGSNIHLSDFVTEHKKVLSVGNPVKGVAISGLTVSGFAGINIAAVGSRDTCISGNTIVDGGAYGILADGSYNSVIRDNVVSQSTLGSIGVCSDNFDGAKVSKNDVSGYVIGLCVQTNGADIRDNNVHGNCIGTFVDPRTRGARIKNNHVGPTNAICNAIPDIIQPDFMRGIVVDGSTDTLVQGNVIEGQRSNGTATGIVVRDDPCNEGGLACSLDPTPAIASRNLVVGNTLRNNDVDLGLASIGDRNIFKRNDCRTSSPRGLCRRT</sequence>
<evidence type="ECO:0000259" key="2">
    <source>
        <dbReference type="Pfam" id="PF05048"/>
    </source>
</evidence>
<dbReference type="InterPro" id="IPR007742">
    <property type="entry name" value="NosD_dom"/>
</dbReference>
<dbReference type="OrthoDB" id="3488255at2759"/>
<reference evidence="3 4" key="1">
    <citation type="submission" date="2017-03" db="EMBL/GenBank/DDBJ databases">
        <title>Genomes of endolithic fungi from Antarctica.</title>
        <authorList>
            <person name="Coleine C."/>
            <person name="Masonjones S."/>
            <person name="Stajich J.E."/>
        </authorList>
    </citation>
    <scope>NUCLEOTIDE SEQUENCE [LARGE SCALE GENOMIC DNA]</scope>
    <source>
        <strain evidence="3 4">CCFEE 5184</strain>
    </source>
</reference>
<evidence type="ECO:0000313" key="3">
    <source>
        <dbReference type="EMBL" id="TKA67330.1"/>
    </source>
</evidence>
<feature type="signal peptide" evidence="1">
    <location>
        <begin position="1"/>
        <end position="19"/>
    </location>
</feature>
<dbReference type="Pfam" id="PF05048">
    <property type="entry name" value="NosD"/>
    <property type="match status" value="1"/>
</dbReference>
<keyword evidence="1" id="KW-0732">Signal</keyword>
<dbReference type="InterPro" id="IPR012334">
    <property type="entry name" value="Pectin_lyas_fold"/>
</dbReference>
<dbReference type="SUPFAM" id="SSF51126">
    <property type="entry name" value="Pectin lyase-like"/>
    <property type="match status" value="1"/>
</dbReference>
<dbReference type="InterPro" id="IPR022441">
    <property type="entry name" value="Para_beta_helix_rpt-2"/>
</dbReference>
<keyword evidence="4" id="KW-1185">Reference proteome</keyword>
<dbReference type="AlphaFoldDB" id="A0A4U0WUM2"/>
<evidence type="ECO:0000256" key="1">
    <source>
        <dbReference type="SAM" id="SignalP"/>
    </source>
</evidence>
<protein>
    <recommendedName>
        <fullName evidence="2">Periplasmic copper-binding protein NosD beta helix domain-containing protein</fullName>
    </recommendedName>
</protein>
<comment type="caution">
    <text evidence="3">The sequence shown here is derived from an EMBL/GenBank/DDBJ whole genome shotgun (WGS) entry which is preliminary data.</text>
</comment>
<dbReference type="NCBIfam" id="TIGR03804">
    <property type="entry name" value="para_beta_helix"/>
    <property type="match status" value="1"/>
</dbReference>
<dbReference type="EMBL" id="NAJQ01000582">
    <property type="protein sequence ID" value="TKA67330.1"/>
    <property type="molecule type" value="Genomic_DNA"/>
</dbReference>
<dbReference type="Gene3D" id="2.160.20.10">
    <property type="entry name" value="Single-stranded right-handed beta-helix, Pectin lyase-like"/>
    <property type="match status" value="1"/>
</dbReference>